<dbReference type="InterPro" id="IPR001789">
    <property type="entry name" value="Sig_transdc_resp-reg_receiver"/>
</dbReference>
<proteinExistence type="predicted"/>
<dbReference type="CDD" id="cd00009">
    <property type="entry name" value="AAA"/>
    <property type="match status" value="1"/>
</dbReference>
<evidence type="ECO:0000256" key="2">
    <source>
        <dbReference type="ARBA" id="ARBA00022840"/>
    </source>
</evidence>
<dbReference type="Pfam" id="PF02954">
    <property type="entry name" value="HTH_8"/>
    <property type="match status" value="1"/>
</dbReference>
<keyword evidence="10" id="KW-1185">Reference proteome</keyword>
<reference evidence="9 10" key="1">
    <citation type="submission" date="2023-03" db="EMBL/GenBank/DDBJ databases">
        <authorList>
            <person name="Pearce D."/>
        </authorList>
    </citation>
    <scope>NUCLEOTIDE SEQUENCE [LARGE SCALE GENOMIC DNA]</scope>
    <source>
        <strain evidence="9">Msz</strain>
    </source>
</reference>
<dbReference type="Gene3D" id="1.10.10.60">
    <property type="entry name" value="Homeodomain-like"/>
    <property type="match status" value="1"/>
</dbReference>
<gene>
    <name evidence="9" type="primary">fleR</name>
    <name evidence="9" type="ORF">MSZNOR_0713</name>
</gene>
<dbReference type="PROSITE" id="PS50045">
    <property type="entry name" value="SIGMA54_INTERACT_4"/>
    <property type="match status" value="1"/>
</dbReference>
<evidence type="ECO:0000256" key="4">
    <source>
        <dbReference type="ARBA" id="ARBA00023125"/>
    </source>
</evidence>
<keyword evidence="2" id="KW-0067">ATP-binding</keyword>
<evidence type="ECO:0000259" key="8">
    <source>
        <dbReference type="PROSITE" id="PS50110"/>
    </source>
</evidence>
<dbReference type="RefSeq" id="WP_026610300.1">
    <property type="nucleotide sequence ID" value="NZ_OX458333.1"/>
</dbReference>
<dbReference type="InterPro" id="IPR003593">
    <property type="entry name" value="AAA+_ATPase"/>
</dbReference>
<name>A0ABM9HXL8_9GAMM</name>
<evidence type="ECO:0000256" key="3">
    <source>
        <dbReference type="ARBA" id="ARBA00023015"/>
    </source>
</evidence>
<organism evidence="9 10">
    <name type="scientific">Methylocaldum szegediense</name>
    <dbReference type="NCBI Taxonomy" id="73780"/>
    <lineage>
        <taxon>Bacteria</taxon>
        <taxon>Pseudomonadati</taxon>
        <taxon>Pseudomonadota</taxon>
        <taxon>Gammaproteobacteria</taxon>
        <taxon>Methylococcales</taxon>
        <taxon>Methylococcaceae</taxon>
        <taxon>Methylocaldum</taxon>
    </lineage>
</organism>
<evidence type="ECO:0000313" key="9">
    <source>
        <dbReference type="EMBL" id="CAI8754468.1"/>
    </source>
</evidence>
<protein>
    <submittedName>
        <fullName evidence="9">Response regulator protein FleR</fullName>
    </submittedName>
</protein>
<dbReference type="PRINTS" id="PR01590">
    <property type="entry name" value="HTHFIS"/>
</dbReference>
<dbReference type="SUPFAM" id="SSF46689">
    <property type="entry name" value="Homeodomain-like"/>
    <property type="match status" value="1"/>
</dbReference>
<sequence>MQQTDILIVEDDPSLSEALTDTLEMAGYRTIAAGDGAEALARLAEAPVRLVISDLQMPKVNGMNLLERIKADYPEIPVLLMTAYGTIENAVQAMRAGACDYLVKPFAAEALVEHVSRRILPKLGKTDTRVVESPAMKKLWGLAARIAKTDATVLIQGESGTGKEVLARYIHQSSLRHKGPFVAINCAAIPENMLEAELFGYEKGAYTGAVQSVPGKLEIAQGGTVLFDEITEMSLPLQAKLLRVLQEREIERLGGRKPLALDIRVLATTNRNPKEWISRGLFREDLYYRLSVFPLTIPPLRERREDILPLAEAFIRRHWQSGKPLPALSETAAERLLAYAWPGNVRELDNLIHRALILQSGDRITADDLVFEDDLCGGGSPTSSDRRAADSLMDELRTHEERLILETLKEQNGSRKSTAERLGISERTLRYKLAKMREAGYVVAV</sequence>
<dbReference type="Gene3D" id="1.10.8.60">
    <property type="match status" value="1"/>
</dbReference>
<feature type="domain" description="Response regulatory" evidence="8">
    <location>
        <begin position="5"/>
        <end position="119"/>
    </location>
</feature>
<dbReference type="PROSITE" id="PS00676">
    <property type="entry name" value="SIGMA54_INTERACT_2"/>
    <property type="match status" value="1"/>
</dbReference>
<evidence type="ECO:0000313" key="10">
    <source>
        <dbReference type="Proteomes" id="UP001162030"/>
    </source>
</evidence>
<dbReference type="PROSITE" id="PS00688">
    <property type="entry name" value="SIGMA54_INTERACT_3"/>
    <property type="match status" value="1"/>
</dbReference>
<dbReference type="InterPro" id="IPR025944">
    <property type="entry name" value="Sigma_54_int_dom_CS"/>
</dbReference>
<dbReference type="InterPro" id="IPR027417">
    <property type="entry name" value="P-loop_NTPase"/>
</dbReference>
<dbReference type="Pfam" id="PF25601">
    <property type="entry name" value="AAA_lid_14"/>
    <property type="match status" value="1"/>
</dbReference>
<dbReference type="Gene3D" id="3.40.50.2300">
    <property type="match status" value="1"/>
</dbReference>
<keyword evidence="3" id="KW-0805">Transcription regulation</keyword>
<dbReference type="InterPro" id="IPR002197">
    <property type="entry name" value="HTH_Fis"/>
</dbReference>
<dbReference type="InterPro" id="IPR009057">
    <property type="entry name" value="Homeodomain-like_sf"/>
</dbReference>
<dbReference type="Pfam" id="PF00072">
    <property type="entry name" value="Response_reg"/>
    <property type="match status" value="1"/>
</dbReference>
<keyword evidence="1" id="KW-0547">Nucleotide-binding</keyword>
<dbReference type="InterPro" id="IPR058031">
    <property type="entry name" value="AAA_lid_NorR"/>
</dbReference>
<keyword evidence="4" id="KW-0238">DNA-binding</keyword>
<evidence type="ECO:0000256" key="1">
    <source>
        <dbReference type="ARBA" id="ARBA00022741"/>
    </source>
</evidence>
<dbReference type="SUPFAM" id="SSF52540">
    <property type="entry name" value="P-loop containing nucleoside triphosphate hydrolases"/>
    <property type="match status" value="1"/>
</dbReference>
<dbReference type="Gene3D" id="3.40.50.300">
    <property type="entry name" value="P-loop containing nucleotide triphosphate hydrolases"/>
    <property type="match status" value="1"/>
</dbReference>
<evidence type="ECO:0000259" key="7">
    <source>
        <dbReference type="PROSITE" id="PS50045"/>
    </source>
</evidence>
<feature type="domain" description="Sigma-54 factor interaction" evidence="7">
    <location>
        <begin position="129"/>
        <end position="357"/>
    </location>
</feature>
<dbReference type="InterPro" id="IPR011006">
    <property type="entry name" value="CheY-like_superfamily"/>
</dbReference>
<dbReference type="Proteomes" id="UP001162030">
    <property type="component" value="Chromosome"/>
</dbReference>
<feature type="modified residue" description="4-aspartylphosphate" evidence="6">
    <location>
        <position position="54"/>
    </location>
</feature>
<keyword evidence="5" id="KW-0804">Transcription</keyword>
<dbReference type="InterPro" id="IPR025943">
    <property type="entry name" value="Sigma_54_int_dom_ATP-bd_2"/>
</dbReference>
<dbReference type="InterPro" id="IPR025662">
    <property type="entry name" value="Sigma_54_int_dom_ATP-bd_1"/>
</dbReference>
<dbReference type="SUPFAM" id="SSF52172">
    <property type="entry name" value="CheY-like"/>
    <property type="match status" value="1"/>
</dbReference>
<dbReference type="PROSITE" id="PS50110">
    <property type="entry name" value="RESPONSE_REGULATORY"/>
    <property type="match status" value="1"/>
</dbReference>
<dbReference type="PROSITE" id="PS00675">
    <property type="entry name" value="SIGMA54_INTERACT_1"/>
    <property type="match status" value="1"/>
</dbReference>
<dbReference type="EMBL" id="OX458333">
    <property type="protein sequence ID" value="CAI8754468.1"/>
    <property type="molecule type" value="Genomic_DNA"/>
</dbReference>
<keyword evidence="6" id="KW-0597">Phosphoprotein</keyword>
<evidence type="ECO:0000256" key="5">
    <source>
        <dbReference type="ARBA" id="ARBA00023163"/>
    </source>
</evidence>
<dbReference type="Pfam" id="PF00158">
    <property type="entry name" value="Sigma54_activat"/>
    <property type="match status" value="1"/>
</dbReference>
<accession>A0ABM9HXL8</accession>
<dbReference type="SMART" id="SM00448">
    <property type="entry name" value="REC"/>
    <property type="match status" value="1"/>
</dbReference>
<dbReference type="PANTHER" id="PTHR32071">
    <property type="entry name" value="TRANSCRIPTIONAL REGULATORY PROTEIN"/>
    <property type="match status" value="1"/>
</dbReference>
<dbReference type="InterPro" id="IPR002078">
    <property type="entry name" value="Sigma_54_int"/>
</dbReference>
<dbReference type="PANTHER" id="PTHR32071:SF21">
    <property type="entry name" value="TRANSCRIPTIONAL REGULATORY PROTEIN FLGR"/>
    <property type="match status" value="1"/>
</dbReference>
<evidence type="ECO:0000256" key="6">
    <source>
        <dbReference type="PROSITE-ProRule" id="PRU00169"/>
    </source>
</evidence>
<dbReference type="SMART" id="SM00382">
    <property type="entry name" value="AAA"/>
    <property type="match status" value="1"/>
</dbReference>